<reference evidence="2 3" key="1">
    <citation type="submission" date="2020-04" db="EMBL/GenBank/DDBJ databases">
        <title>Perkinsus chesapeaki whole genome sequence.</title>
        <authorList>
            <person name="Bogema D.R."/>
        </authorList>
    </citation>
    <scope>NUCLEOTIDE SEQUENCE [LARGE SCALE GENOMIC DNA]</scope>
    <source>
        <strain evidence="2">ATCC PRA-425</strain>
    </source>
</reference>
<dbReference type="Proteomes" id="UP000591131">
    <property type="component" value="Unassembled WGS sequence"/>
</dbReference>
<feature type="region of interest" description="Disordered" evidence="1">
    <location>
        <begin position="62"/>
        <end position="86"/>
    </location>
</feature>
<feature type="compositionally biased region" description="Basic and acidic residues" evidence="1">
    <location>
        <begin position="62"/>
        <end position="84"/>
    </location>
</feature>
<organism evidence="2 3">
    <name type="scientific">Perkinsus chesapeaki</name>
    <name type="common">Clam parasite</name>
    <name type="synonym">Perkinsus andrewsi</name>
    <dbReference type="NCBI Taxonomy" id="330153"/>
    <lineage>
        <taxon>Eukaryota</taxon>
        <taxon>Sar</taxon>
        <taxon>Alveolata</taxon>
        <taxon>Perkinsozoa</taxon>
        <taxon>Perkinsea</taxon>
        <taxon>Perkinsida</taxon>
        <taxon>Perkinsidae</taxon>
        <taxon>Perkinsus</taxon>
    </lineage>
</organism>
<accession>A0A7J6L5P9</accession>
<dbReference type="EMBL" id="JAAPAO010000727">
    <property type="protein sequence ID" value="KAF4654512.1"/>
    <property type="molecule type" value="Genomic_DNA"/>
</dbReference>
<protein>
    <submittedName>
        <fullName evidence="2">Uncharacterized protein</fullName>
    </submittedName>
</protein>
<comment type="caution">
    <text evidence="2">The sequence shown here is derived from an EMBL/GenBank/DDBJ whole genome shotgun (WGS) entry which is preliminary data.</text>
</comment>
<sequence length="181" mass="20439">MTSESLSIEQQPQDGQISIRVELVPQLFANKDEQQQEMVYETERVDDAPIVLEAWGECPDEEGLHDGVRVRDRESRRSSGRRDDDDGLAEACASLDLLLEKQSTIESLLNLRADEMNAIDKMHTMCMQAESMGGEIIAVANSLRSMRSFEEQAEYYSAVLTEIENEQDEVVDRIRKIRGGG</sequence>
<evidence type="ECO:0000256" key="1">
    <source>
        <dbReference type="SAM" id="MobiDB-lite"/>
    </source>
</evidence>
<proteinExistence type="predicted"/>
<dbReference type="AlphaFoldDB" id="A0A7J6L5P9"/>
<evidence type="ECO:0000313" key="2">
    <source>
        <dbReference type="EMBL" id="KAF4654512.1"/>
    </source>
</evidence>
<gene>
    <name evidence="2" type="ORF">FOL47_009929</name>
</gene>
<evidence type="ECO:0000313" key="3">
    <source>
        <dbReference type="Proteomes" id="UP000591131"/>
    </source>
</evidence>
<name>A0A7J6L5P9_PERCH</name>
<keyword evidence="3" id="KW-1185">Reference proteome</keyword>